<organism evidence="1 2">
    <name type="scientific">Favolaschia claudopus</name>
    <dbReference type="NCBI Taxonomy" id="2862362"/>
    <lineage>
        <taxon>Eukaryota</taxon>
        <taxon>Fungi</taxon>
        <taxon>Dikarya</taxon>
        <taxon>Basidiomycota</taxon>
        <taxon>Agaricomycotina</taxon>
        <taxon>Agaricomycetes</taxon>
        <taxon>Agaricomycetidae</taxon>
        <taxon>Agaricales</taxon>
        <taxon>Marasmiineae</taxon>
        <taxon>Mycenaceae</taxon>
        <taxon>Favolaschia</taxon>
    </lineage>
</organism>
<gene>
    <name evidence="1" type="ORF">R3P38DRAFT_2761730</name>
</gene>
<proteinExistence type="predicted"/>
<evidence type="ECO:0000313" key="2">
    <source>
        <dbReference type="Proteomes" id="UP001362999"/>
    </source>
</evidence>
<evidence type="ECO:0000313" key="1">
    <source>
        <dbReference type="EMBL" id="KAK7053959.1"/>
    </source>
</evidence>
<sequence length="162" mass="18421">MAYLGRTGLFRRYLMPTSFEQERQGTLVDHTGRRMPIEERLSLGYQIPQELKMVRPLPHFSLLSQMPAQPTYAVRFWPNTSGLAKRNGLMRGGADARFITECCGPAFYHQVARCTGTEDRRSTMPGISVPMLCLFEYQFLNLPGATAAPRFHYAGHLLDFAF</sequence>
<name>A0AAW0DRF7_9AGAR</name>
<reference evidence="1 2" key="1">
    <citation type="journal article" date="2024" name="J Genomics">
        <title>Draft genome sequencing and assembly of Favolaschia claudopus CIRM-BRFM 2984 isolated from oak limbs.</title>
        <authorList>
            <person name="Navarro D."/>
            <person name="Drula E."/>
            <person name="Chaduli D."/>
            <person name="Cazenave R."/>
            <person name="Ahrendt S."/>
            <person name="Wang J."/>
            <person name="Lipzen A."/>
            <person name="Daum C."/>
            <person name="Barry K."/>
            <person name="Grigoriev I.V."/>
            <person name="Favel A."/>
            <person name="Rosso M.N."/>
            <person name="Martin F."/>
        </authorList>
    </citation>
    <scope>NUCLEOTIDE SEQUENCE [LARGE SCALE GENOMIC DNA]</scope>
    <source>
        <strain evidence="1 2">CIRM-BRFM 2984</strain>
    </source>
</reference>
<dbReference type="EMBL" id="JAWWNJ010000006">
    <property type="protein sequence ID" value="KAK7053959.1"/>
    <property type="molecule type" value="Genomic_DNA"/>
</dbReference>
<keyword evidence="2" id="KW-1185">Reference proteome</keyword>
<dbReference type="Proteomes" id="UP001362999">
    <property type="component" value="Unassembled WGS sequence"/>
</dbReference>
<accession>A0AAW0DRF7</accession>
<protein>
    <submittedName>
        <fullName evidence="1">Uncharacterized protein</fullName>
    </submittedName>
</protein>
<comment type="caution">
    <text evidence="1">The sequence shown here is derived from an EMBL/GenBank/DDBJ whole genome shotgun (WGS) entry which is preliminary data.</text>
</comment>
<dbReference type="AlphaFoldDB" id="A0AAW0DRF7"/>